<keyword evidence="3" id="KW-1185">Reference proteome</keyword>
<evidence type="ECO:0000256" key="1">
    <source>
        <dbReference type="SAM" id="Phobius"/>
    </source>
</evidence>
<sequence length="95" mass="10904">MLSSLDLAAKTMLFCAVTMIFAFALSFLAEPFQQEIGFAQSILGYNRDFFVTGRWYFIAIAILQLIISWFALLLLRQKEATAKLQKRYQAKAQQN</sequence>
<proteinExistence type="predicted"/>
<dbReference type="RefSeq" id="WP_284723526.1">
    <property type="nucleotide sequence ID" value="NZ_BSND01000012.1"/>
</dbReference>
<organism evidence="2 3">
    <name type="scientific">Methylophaga thalassica</name>
    <dbReference type="NCBI Taxonomy" id="40223"/>
    <lineage>
        <taxon>Bacteria</taxon>
        <taxon>Pseudomonadati</taxon>
        <taxon>Pseudomonadota</taxon>
        <taxon>Gammaproteobacteria</taxon>
        <taxon>Thiotrichales</taxon>
        <taxon>Piscirickettsiaceae</taxon>
        <taxon>Methylophaga</taxon>
    </lineage>
</organism>
<name>A0ABQ5TX94_9GAMM</name>
<reference evidence="2" key="1">
    <citation type="journal article" date="2014" name="Int. J. Syst. Evol. Microbiol.">
        <title>Complete genome of a new Firmicutes species belonging to the dominant human colonic microbiota ('Ruminococcus bicirculans') reveals two chromosomes and a selective capacity to utilize plant glucans.</title>
        <authorList>
            <consortium name="NISC Comparative Sequencing Program"/>
            <person name="Wegmann U."/>
            <person name="Louis P."/>
            <person name="Goesmann A."/>
            <person name="Henrissat B."/>
            <person name="Duncan S.H."/>
            <person name="Flint H.J."/>
        </authorList>
    </citation>
    <scope>NUCLEOTIDE SEQUENCE</scope>
    <source>
        <strain evidence="2">NBRC 102424</strain>
    </source>
</reference>
<gene>
    <name evidence="2" type="ORF">GCM10007891_24730</name>
</gene>
<evidence type="ECO:0000313" key="2">
    <source>
        <dbReference type="EMBL" id="GLQ00620.1"/>
    </source>
</evidence>
<accession>A0ABQ5TX94</accession>
<keyword evidence="1" id="KW-0472">Membrane</keyword>
<keyword evidence="1" id="KW-1133">Transmembrane helix</keyword>
<feature type="transmembrane region" description="Helical" evidence="1">
    <location>
        <begin position="53"/>
        <end position="75"/>
    </location>
</feature>
<dbReference type="EMBL" id="BSND01000012">
    <property type="protein sequence ID" value="GLQ00620.1"/>
    <property type="molecule type" value="Genomic_DNA"/>
</dbReference>
<protein>
    <submittedName>
        <fullName evidence="2">Uncharacterized protein</fullName>
    </submittedName>
</protein>
<dbReference type="Proteomes" id="UP001161423">
    <property type="component" value="Unassembled WGS sequence"/>
</dbReference>
<keyword evidence="1" id="KW-0812">Transmembrane</keyword>
<reference evidence="2" key="2">
    <citation type="submission" date="2023-01" db="EMBL/GenBank/DDBJ databases">
        <title>Draft genome sequence of Methylophaga thalassica strain NBRC 102424.</title>
        <authorList>
            <person name="Sun Q."/>
            <person name="Mori K."/>
        </authorList>
    </citation>
    <scope>NUCLEOTIDE SEQUENCE</scope>
    <source>
        <strain evidence="2">NBRC 102424</strain>
    </source>
</reference>
<comment type="caution">
    <text evidence="2">The sequence shown here is derived from an EMBL/GenBank/DDBJ whole genome shotgun (WGS) entry which is preliminary data.</text>
</comment>
<evidence type="ECO:0000313" key="3">
    <source>
        <dbReference type="Proteomes" id="UP001161423"/>
    </source>
</evidence>